<dbReference type="RefSeq" id="WP_133796849.1">
    <property type="nucleotide sequence ID" value="NZ_SOCA01000009.1"/>
</dbReference>
<dbReference type="GO" id="GO:0005886">
    <property type="term" value="C:plasma membrane"/>
    <property type="evidence" value="ECO:0007669"/>
    <property type="project" value="UniProtKB-SubCell"/>
</dbReference>
<feature type="chain" id="PRO_5020898326" evidence="2">
    <location>
        <begin position="23"/>
        <end position="469"/>
    </location>
</feature>
<dbReference type="Proteomes" id="UP000295662">
    <property type="component" value="Unassembled WGS sequence"/>
</dbReference>
<dbReference type="GO" id="GO:0015562">
    <property type="term" value="F:efflux transmembrane transporter activity"/>
    <property type="evidence" value="ECO:0007669"/>
    <property type="project" value="InterPro"/>
</dbReference>
<comment type="caution">
    <text evidence="3">The sequence shown here is derived from an EMBL/GenBank/DDBJ whole genome shotgun (WGS) entry which is preliminary data.</text>
</comment>
<dbReference type="InterPro" id="IPR003423">
    <property type="entry name" value="OMP_efflux"/>
</dbReference>
<keyword evidence="2" id="KW-0472">Membrane</keyword>
<dbReference type="NCBIfam" id="TIGR01845">
    <property type="entry name" value="outer_NodT"/>
    <property type="match status" value="1"/>
</dbReference>
<keyword evidence="2" id="KW-0449">Lipoprotein</keyword>
<name>A0A4R7RL95_9BACT</name>
<dbReference type="AlphaFoldDB" id="A0A4R7RL95"/>
<keyword evidence="2" id="KW-0812">Transmembrane</keyword>
<protein>
    <submittedName>
        <fullName evidence="3">Multidrug efflux system outer membrane protein</fullName>
    </submittedName>
</protein>
<keyword evidence="2" id="KW-1134">Transmembrane beta strand</keyword>
<dbReference type="Gene3D" id="2.20.200.10">
    <property type="entry name" value="Outer membrane efflux proteins (OEP)"/>
    <property type="match status" value="1"/>
</dbReference>
<feature type="signal peptide" evidence="2">
    <location>
        <begin position="1"/>
        <end position="22"/>
    </location>
</feature>
<dbReference type="PANTHER" id="PTHR30203">
    <property type="entry name" value="OUTER MEMBRANE CATION EFFLUX PROTEIN"/>
    <property type="match status" value="1"/>
</dbReference>
<comment type="subcellular location">
    <subcellularLocation>
        <location evidence="2">Cell membrane</location>
        <topology evidence="2">Lipid-anchor</topology>
    </subcellularLocation>
</comment>
<evidence type="ECO:0000256" key="2">
    <source>
        <dbReference type="RuleBase" id="RU362097"/>
    </source>
</evidence>
<evidence type="ECO:0000313" key="3">
    <source>
        <dbReference type="EMBL" id="TDU66111.1"/>
    </source>
</evidence>
<evidence type="ECO:0000256" key="1">
    <source>
        <dbReference type="ARBA" id="ARBA00007613"/>
    </source>
</evidence>
<dbReference type="EMBL" id="SOCA01000009">
    <property type="protein sequence ID" value="TDU66111.1"/>
    <property type="molecule type" value="Genomic_DNA"/>
</dbReference>
<organism evidence="3 4">
    <name type="scientific">Prosthecobacter fusiformis</name>
    <dbReference type="NCBI Taxonomy" id="48464"/>
    <lineage>
        <taxon>Bacteria</taxon>
        <taxon>Pseudomonadati</taxon>
        <taxon>Verrucomicrobiota</taxon>
        <taxon>Verrucomicrobiia</taxon>
        <taxon>Verrucomicrobiales</taxon>
        <taxon>Verrucomicrobiaceae</taxon>
        <taxon>Prosthecobacter</taxon>
    </lineage>
</organism>
<comment type="similarity">
    <text evidence="1 2">Belongs to the outer membrane factor (OMF) (TC 1.B.17) family.</text>
</comment>
<reference evidence="3 4" key="1">
    <citation type="submission" date="2019-03" db="EMBL/GenBank/DDBJ databases">
        <title>Genomic Encyclopedia of Archaeal and Bacterial Type Strains, Phase II (KMG-II): from individual species to whole genera.</title>
        <authorList>
            <person name="Goeker M."/>
        </authorList>
    </citation>
    <scope>NUCLEOTIDE SEQUENCE [LARGE SCALE GENOMIC DNA]</scope>
    <source>
        <strain evidence="3 4">ATCC 25309</strain>
    </source>
</reference>
<gene>
    <name evidence="3" type="ORF">EI77_03848</name>
</gene>
<sequence length="469" mass="49979">MHRLSLLSALFLASCAVGPNYVAPEGSPQSGFRSKASGTLAAAPNEAALQAWWQRFGDPKLNELIAQTIAGNQDVKAAIANIKAARAERNFASFDFLPVVTAGGDYTNSRSSGFNLPAAFPRDVETYSTGFDATWELDLFGRVRRNVEAASADLGAAEAGRDDLLVSITAETARTYLELRGLQNQLSVARRNAENQRATVDLTNKLLEGGRGTDLDTSRAKAQLSTTLATIPPLEGAVDKAFHRLGVLSGQPPDALRGRLTLAPLPSRLPSIRLGDPAALLRRRPDIRAAERQLAAATARIGVATADLFPRITANGSAGLTAGSFTGLGQNGADNFSFGPSISWAFLDSPRRLQLVKAAGARTEARLATYQQTVLLALEDVENSITDYGREQNRRNHLADAVQSSAKAASLARQRFDQGAAGFLEVLDAERVKLQAEVSLAESQTRTATNLIAVFKALGGGWDPTARTK</sequence>
<accession>A0A4R7RL95</accession>
<dbReference type="Gene3D" id="1.20.1600.10">
    <property type="entry name" value="Outer membrane efflux proteins (OEP)"/>
    <property type="match status" value="1"/>
</dbReference>
<keyword evidence="2" id="KW-0732">Signal</keyword>
<dbReference type="Pfam" id="PF02321">
    <property type="entry name" value="OEP"/>
    <property type="match status" value="2"/>
</dbReference>
<dbReference type="PROSITE" id="PS51257">
    <property type="entry name" value="PROKAR_LIPOPROTEIN"/>
    <property type="match status" value="1"/>
</dbReference>
<evidence type="ECO:0000313" key="4">
    <source>
        <dbReference type="Proteomes" id="UP000295662"/>
    </source>
</evidence>
<keyword evidence="2" id="KW-0564">Palmitate</keyword>
<dbReference type="PANTHER" id="PTHR30203:SF25">
    <property type="entry name" value="OUTER MEMBRANE PROTEIN-RELATED"/>
    <property type="match status" value="1"/>
</dbReference>
<keyword evidence="4" id="KW-1185">Reference proteome</keyword>
<proteinExistence type="inferred from homology"/>
<dbReference type="OrthoDB" id="9770517at2"/>
<dbReference type="SUPFAM" id="SSF56954">
    <property type="entry name" value="Outer membrane efflux proteins (OEP)"/>
    <property type="match status" value="1"/>
</dbReference>
<dbReference type="InterPro" id="IPR010131">
    <property type="entry name" value="MdtP/NodT-like"/>
</dbReference>